<comment type="caution">
    <text evidence="3">The sequence shown here is derived from an EMBL/GenBank/DDBJ whole genome shotgun (WGS) entry which is preliminary data.</text>
</comment>
<protein>
    <submittedName>
        <fullName evidence="3">NifU family protein</fullName>
    </submittedName>
</protein>
<dbReference type="Proteomes" id="UP000264002">
    <property type="component" value="Unassembled WGS sequence"/>
</dbReference>
<keyword evidence="4" id="KW-1185">Reference proteome</keyword>
<dbReference type="RefSeq" id="WP_117328884.1">
    <property type="nucleotide sequence ID" value="NZ_QUWK01000001.1"/>
</dbReference>
<dbReference type="Gene3D" id="3.30.300.130">
    <property type="entry name" value="Fe-S cluster assembly (FSCA)"/>
    <property type="match status" value="1"/>
</dbReference>
<feature type="domain" description="NIF system FeS cluster assembly NifU C-terminal" evidence="2">
    <location>
        <begin position="6"/>
        <end position="71"/>
    </location>
</feature>
<dbReference type="AlphaFoldDB" id="A0A372MJW2"/>
<evidence type="ECO:0000259" key="2">
    <source>
        <dbReference type="Pfam" id="PF01106"/>
    </source>
</evidence>
<gene>
    <name evidence="3" type="ORF">DYP60_00355</name>
</gene>
<reference evidence="3 4" key="2">
    <citation type="submission" date="2018-09" db="EMBL/GenBank/DDBJ databases">
        <title>Genome of Sphaerochaeta halotolerans strain 4-11.</title>
        <authorList>
            <person name="Nazina T.N."/>
            <person name="Sokolova D.S."/>
        </authorList>
    </citation>
    <scope>NUCLEOTIDE SEQUENCE [LARGE SCALE GENOMIC DNA]</scope>
    <source>
        <strain evidence="3 4">4-11</strain>
    </source>
</reference>
<reference evidence="4" key="1">
    <citation type="submission" date="2018-08" db="EMBL/GenBank/DDBJ databases">
        <authorList>
            <person name="Grouzdev D.S."/>
            <person name="Krutkina M.S."/>
        </authorList>
    </citation>
    <scope>NUCLEOTIDE SEQUENCE [LARGE SCALE GENOMIC DNA]</scope>
    <source>
        <strain evidence="4">4-11</strain>
    </source>
</reference>
<dbReference type="PANTHER" id="PTHR11178">
    <property type="entry name" value="IRON-SULFUR CLUSTER SCAFFOLD PROTEIN NFU-RELATED"/>
    <property type="match status" value="1"/>
</dbReference>
<comment type="similarity">
    <text evidence="1">Belongs to the NifU family.</text>
</comment>
<dbReference type="EMBL" id="QUWK01000001">
    <property type="protein sequence ID" value="RFU96065.1"/>
    <property type="molecule type" value="Genomic_DNA"/>
</dbReference>
<dbReference type="Pfam" id="PF01106">
    <property type="entry name" value="NifU"/>
    <property type="match status" value="1"/>
</dbReference>
<dbReference type="GO" id="GO:0005506">
    <property type="term" value="F:iron ion binding"/>
    <property type="evidence" value="ECO:0007669"/>
    <property type="project" value="InterPro"/>
</dbReference>
<evidence type="ECO:0000313" key="3">
    <source>
        <dbReference type="EMBL" id="RFU96065.1"/>
    </source>
</evidence>
<name>A0A372MJW2_9SPIR</name>
<organism evidence="3 4">
    <name type="scientific">Sphaerochaeta halotolerans</name>
    <dbReference type="NCBI Taxonomy" id="2293840"/>
    <lineage>
        <taxon>Bacteria</taxon>
        <taxon>Pseudomonadati</taxon>
        <taxon>Spirochaetota</taxon>
        <taxon>Spirochaetia</taxon>
        <taxon>Spirochaetales</taxon>
        <taxon>Sphaerochaetaceae</taxon>
        <taxon>Sphaerochaeta</taxon>
    </lineage>
</organism>
<evidence type="ECO:0000256" key="1">
    <source>
        <dbReference type="ARBA" id="ARBA00006420"/>
    </source>
</evidence>
<dbReference type="SUPFAM" id="SSF117916">
    <property type="entry name" value="Fe-S cluster assembly (FSCA) domain-like"/>
    <property type="match status" value="1"/>
</dbReference>
<accession>A0A372MJW2</accession>
<dbReference type="InterPro" id="IPR001075">
    <property type="entry name" value="NIF_FeS_clus_asmbl_NifU_C"/>
</dbReference>
<dbReference type="InterPro" id="IPR034904">
    <property type="entry name" value="FSCA_dom_sf"/>
</dbReference>
<evidence type="ECO:0000313" key="4">
    <source>
        <dbReference type="Proteomes" id="UP000264002"/>
    </source>
</evidence>
<dbReference type="PANTHER" id="PTHR11178:SF1">
    <property type="entry name" value="NFU1 IRON-SULFUR CLUSTER SCAFFOLD HOMOLOG, MITOCHONDRIAL"/>
    <property type="match status" value="1"/>
</dbReference>
<dbReference type="GO" id="GO:0051536">
    <property type="term" value="F:iron-sulfur cluster binding"/>
    <property type="evidence" value="ECO:0007669"/>
    <property type="project" value="InterPro"/>
</dbReference>
<sequence length="76" mass="8265">MIEDKVKKAIEDIRPSLQNDGGDIEFISLVGNDVTVRLVGACAGCPMSQMTLKGGVERYLRNFVDPNLSVVNTPDL</sequence>
<dbReference type="GO" id="GO:0016226">
    <property type="term" value="P:iron-sulfur cluster assembly"/>
    <property type="evidence" value="ECO:0007669"/>
    <property type="project" value="InterPro"/>
</dbReference>
<proteinExistence type="inferred from homology"/>